<evidence type="ECO:0008006" key="3">
    <source>
        <dbReference type="Google" id="ProtNLM"/>
    </source>
</evidence>
<dbReference type="AlphaFoldDB" id="A0A4R3NRL4"/>
<sequence length="113" mass="12636">MGCYADRNMTFESENMMKNILPIALGLFVSLTALNANAGQVCDKYFKEMNALVQQAEEQYKNEPNANEQIALMKSQLEDARKTLASYPEDTQEQACSQALTAIEHAKETVNKP</sequence>
<comment type="caution">
    <text evidence="1">The sequence shown here is derived from an EMBL/GenBank/DDBJ whole genome shotgun (WGS) entry which is preliminary data.</text>
</comment>
<dbReference type="Proteomes" id="UP000295055">
    <property type="component" value="Unassembled WGS sequence"/>
</dbReference>
<evidence type="ECO:0000313" key="2">
    <source>
        <dbReference type="Proteomes" id="UP000295055"/>
    </source>
</evidence>
<protein>
    <recommendedName>
        <fullName evidence="3">DUF5339 domain-containing protein</fullName>
    </recommendedName>
</protein>
<proteinExistence type="predicted"/>
<reference evidence="1 2" key="1">
    <citation type="submission" date="2019-03" db="EMBL/GenBank/DDBJ databases">
        <title>Genomic analyses of the natural microbiome of Caenorhabditis elegans.</title>
        <authorList>
            <person name="Samuel B."/>
        </authorList>
    </citation>
    <scope>NUCLEOTIDE SEQUENCE [LARGE SCALE GENOMIC DNA]</scope>
    <source>
        <strain evidence="1 2">JUb102</strain>
    </source>
</reference>
<name>A0A4R3NRL4_9GAMM</name>
<evidence type="ECO:0000313" key="1">
    <source>
        <dbReference type="EMBL" id="TCT38722.1"/>
    </source>
</evidence>
<gene>
    <name evidence="1" type="ORF">EC835_101746</name>
</gene>
<dbReference type="EMBL" id="SMAS01000001">
    <property type="protein sequence ID" value="TCT38722.1"/>
    <property type="molecule type" value="Genomic_DNA"/>
</dbReference>
<accession>A0A4R3NRL4</accession>
<organism evidence="1 2">
    <name type="scientific">Providencia alcalifaciens</name>
    <dbReference type="NCBI Taxonomy" id="126385"/>
    <lineage>
        <taxon>Bacteria</taxon>
        <taxon>Pseudomonadati</taxon>
        <taxon>Pseudomonadota</taxon>
        <taxon>Gammaproteobacteria</taxon>
        <taxon>Enterobacterales</taxon>
        <taxon>Morganellaceae</taxon>
        <taxon>Providencia</taxon>
    </lineage>
</organism>
<dbReference type="Pfam" id="PF17274">
    <property type="entry name" value="DUF5339"/>
    <property type="match status" value="1"/>
</dbReference>
<dbReference type="InterPro" id="IPR020493">
    <property type="entry name" value="Uncharacterised_HI0310"/>
</dbReference>